<evidence type="ECO:0000313" key="2">
    <source>
        <dbReference type="Proteomes" id="UP000002596"/>
    </source>
</evidence>
<organism evidence="1 2">
    <name type="scientific">Paracidovorax citrulli (strain AAC00-1)</name>
    <name type="common">Acidovorax citrulli</name>
    <dbReference type="NCBI Taxonomy" id="397945"/>
    <lineage>
        <taxon>Bacteria</taxon>
        <taxon>Pseudomonadati</taxon>
        <taxon>Pseudomonadota</taxon>
        <taxon>Betaproteobacteria</taxon>
        <taxon>Burkholderiales</taxon>
        <taxon>Comamonadaceae</taxon>
        <taxon>Paracidovorax</taxon>
    </lineage>
</organism>
<dbReference type="AlphaFoldDB" id="A1TL60"/>
<dbReference type="HOGENOM" id="CLU_2406547_0_0_4"/>
<dbReference type="Pfam" id="PF19940">
    <property type="entry name" value="DUF6402"/>
    <property type="match status" value="2"/>
</dbReference>
<dbReference type="Proteomes" id="UP000002596">
    <property type="component" value="Chromosome"/>
</dbReference>
<sequence length="92" mass="10674">MVQWSATPDAQEMKFSEPPYRLSQLPSAHLDDTTVTMQWALGFARVRAAMDRNAHFREWSEKNQKGGDFMVLSNVHRVRLPSPVKMEWRIDG</sequence>
<protein>
    <submittedName>
        <fullName evidence="1">Uncharacterized protein</fullName>
    </submittedName>
</protein>
<name>A1TL60_PARC0</name>
<evidence type="ECO:0000313" key="1">
    <source>
        <dbReference type="EMBL" id="ABM31698.1"/>
    </source>
</evidence>
<proteinExistence type="predicted"/>
<dbReference type="InterPro" id="IPR045646">
    <property type="entry name" value="DUF6402"/>
</dbReference>
<dbReference type="KEGG" id="aav:Aave_1102"/>
<reference evidence="1" key="1">
    <citation type="submission" date="2006-12" db="EMBL/GenBank/DDBJ databases">
        <title>Complete sequence of Acidovorax avenae subsp. citrulli AAC00-1.</title>
        <authorList>
            <consortium name="US DOE Joint Genome Institute"/>
            <person name="Copeland A."/>
            <person name="Lucas S."/>
            <person name="Lapidus A."/>
            <person name="Barry K."/>
            <person name="Detter J.C."/>
            <person name="Glavina del Rio T."/>
            <person name="Dalin E."/>
            <person name="Tice H."/>
            <person name="Pitluck S."/>
            <person name="Kiss H."/>
            <person name="Brettin T."/>
            <person name="Bruce D."/>
            <person name="Han C."/>
            <person name="Tapia R."/>
            <person name="Gilna P."/>
            <person name="Schmutz J."/>
            <person name="Larimer F."/>
            <person name="Land M."/>
            <person name="Hauser L."/>
            <person name="Kyrpides N."/>
            <person name="Kim E."/>
            <person name="Stahl D."/>
            <person name="Richardson P."/>
        </authorList>
    </citation>
    <scope>NUCLEOTIDE SEQUENCE</scope>
    <source>
        <strain evidence="1">AAC00-1</strain>
    </source>
</reference>
<gene>
    <name evidence="1" type="ordered locus">Aave_1102</name>
</gene>
<accession>A1TL60</accession>
<dbReference type="EMBL" id="CP000512">
    <property type="protein sequence ID" value="ABM31698.1"/>
    <property type="molecule type" value="Genomic_DNA"/>
</dbReference>